<keyword evidence="1" id="KW-0732">Signal</keyword>
<accession>A0A1G9U4R4</accession>
<dbReference type="RefSeq" id="WP_089762489.1">
    <property type="nucleotide sequence ID" value="NZ_FNGO01000058.1"/>
</dbReference>
<dbReference type="Proteomes" id="UP000199476">
    <property type="component" value="Unassembled WGS sequence"/>
</dbReference>
<feature type="chain" id="PRO_5011759010" description="Curlin associated repeat-containing protein" evidence="1">
    <location>
        <begin position="22"/>
        <end position="228"/>
    </location>
</feature>
<organism evidence="2 3">
    <name type="scientific">Halarsenatibacter silvermanii</name>
    <dbReference type="NCBI Taxonomy" id="321763"/>
    <lineage>
        <taxon>Bacteria</taxon>
        <taxon>Bacillati</taxon>
        <taxon>Bacillota</taxon>
        <taxon>Clostridia</taxon>
        <taxon>Halanaerobiales</taxon>
        <taxon>Halarsenatibacteraceae</taxon>
        <taxon>Halarsenatibacter</taxon>
    </lineage>
</organism>
<name>A0A1G9U4R4_9FIRM</name>
<feature type="signal peptide" evidence="1">
    <location>
        <begin position="1"/>
        <end position="21"/>
    </location>
</feature>
<keyword evidence="3" id="KW-1185">Reference proteome</keyword>
<evidence type="ECO:0000313" key="3">
    <source>
        <dbReference type="Proteomes" id="UP000199476"/>
    </source>
</evidence>
<dbReference type="EMBL" id="FNGO01000058">
    <property type="protein sequence ID" value="SDM54901.1"/>
    <property type="molecule type" value="Genomic_DNA"/>
</dbReference>
<dbReference type="AlphaFoldDB" id="A0A1G9U4R4"/>
<proteinExistence type="predicted"/>
<protein>
    <recommendedName>
        <fullName evidence="4">Curlin associated repeat-containing protein</fullName>
    </recommendedName>
</protein>
<sequence length="228" mass="25332">MKRKFTIIFLIVFIFSLVGYAAAGPTEVTDAVRVRSRGREYTYLGRDDSFFELKAVDVEGVGGQGALHILHVIGNEEEEDFKVTTFDENKEKVRTLIDTDRKYGGIVGQNFHRGEDPKYLQVQAEGEWDIGQFLLGSAPDQLLGIRDSANFDSDSVVLIGPDIEEDKEAYINTSSKAKVKTWGSEIVHFDTNNAINSETFTIKGSDQAIEVRTPAGNDVHLEILGRAN</sequence>
<reference evidence="2 3" key="1">
    <citation type="submission" date="2016-10" db="EMBL/GenBank/DDBJ databases">
        <authorList>
            <person name="de Groot N.N."/>
        </authorList>
    </citation>
    <scope>NUCLEOTIDE SEQUENCE [LARGE SCALE GENOMIC DNA]</scope>
    <source>
        <strain evidence="2 3">SLAS-1</strain>
    </source>
</reference>
<evidence type="ECO:0008006" key="4">
    <source>
        <dbReference type="Google" id="ProtNLM"/>
    </source>
</evidence>
<evidence type="ECO:0000256" key="1">
    <source>
        <dbReference type="SAM" id="SignalP"/>
    </source>
</evidence>
<evidence type="ECO:0000313" key="2">
    <source>
        <dbReference type="EMBL" id="SDM54901.1"/>
    </source>
</evidence>
<gene>
    <name evidence="2" type="ORF">SAMN04488692_1582</name>
</gene>